<protein>
    <recommendedName>
        <fullName evidence="4">Tocopherol cyclase</fullName>
    </recommendedName>
</protein>
<accession>A0A2N0BFR4</accession>
<proteinExistence type="predicted"/>
<keyword evidence="3" id="KW-1185">Reference proteome</keyword>
<dbReference type="SUPFAM" id="SSF159245">
    <property type="entry name" value="AttH-like"/>
    <property type="match status" value="1"/>
</dbReference>
<name>A0A2N0BFR4_9LEPT</name>
<dbReference type="EMBL" id="NPEF02000011">
    <property type="protein sequence ID" value="MDV6235890.1"/>
    <property type="molecule type" value="Genomic_DNA"/>
</dbReference>
<organism evidence="2">
    <name type="scientific">Leptospira ellisii</name>
    <dbReference type="NCBI Taxonomy" id="2023197"/>
    <lineage>
        <taxon>Bacteria</taxon>
        <taxon>Pseudomonadati</taxon>
        <taxon>Spirochaetota</taxon>
        <taxon>Spirochaetia</taxon>
        <taxon>Leptospirales</taxon>
        <taxon>Leptospiraceae</taxon>
        <taxon>Leptospira</taxon>
    </lineage>
</organism>
<reference evidence="1 3" key="2">
    <citation type="journal article" date="2018" name="Microb. Genom.">
        <title>Deciphering the unexplored Leptospira diversity from soils uncovers genomic evolution to virulence.</title>
        <authorList>
            <person name="Thibeaux R."/>
            <person name="Iraola G."/>
            <person name="Ferres I."/>
            <person name="Bierque E."/>
            <person name="Girault D."/>
            <person name="Soupe-Gilbert M.E."/>
            <person name="Picardeau M."/>
            <person name="Goarant C."/>
        </authorList>
    </citation>
    <scope>NUCLEOTIDE SEQUENCE [LARGE SCALE GENOMIC DNA]</scope>
    <source>
        <strain evidence="1 3">ATI7-C-A5</strain>
    </source>
</reference>
<evidence type="ECO:0000313" key="3">
    <source>
        <dbReference type="Proteomes" id="UP000232122"/>
    </source>
</evidence>
<evidence type="ECO:0000313" key="1">
    <source>
        <dbReference type="EMBL" id="MDV6235890.1"/>
    </source>
</evidence>
<dbReference type="EMBL" id="NPEF01000023">
    <property type="protein sequence ID" value="PJZ94222.1"/>
    <property type="molecule type" value="Genomic_DNA"/>
</dbReference>
<comment type="caution">
    <text evidence="2">The sequence shown here is derived from an EMBL/GenBank/DDBJ whole genome shotgun (WGS) entry which is preliminary data.</text>
</comment>
<reference evidence="1" key="3">
    <citation type="submission" date="2023-10" db="EMBL/GenBank/DDBJ databases">
        <authorList>
            <person name="Picardeau M."/>
            <person name="Thibeaux R."/>
        </authorList>
    </citation>
    <scope>NUCLEOTIDE SEQUENCE</scope>
    <source>
        <strain evidence="1">ATI7-C-A5</strain>
    </source>
</reference>
<evidence type="ECO:0000313" key="2">
    <source>
        <dbReference type="EMBL" id="PJZ94222.1"/>
    </source>
</evidence>
<evidence type="ECO:0008006" key="4">
    <source>
        <dbReference type="Google" id="ProtNLM"/>
    </source>
</evidence>
<dbReference type="RefSeq" id="WP_100748320.1">
    <property type="nucleotide sequence ID" value="NZ_NPEF02000011.1"/>
</dbReference>
<reference evidence="2" key="1">
    <citation type="submission" date="2017-07" db="EMBL/GenBank/DDBJ databases">
        <title>Leptospira spp. isolated from tropical soils.</title>
        <authorList>
            <person name="Thibeaux R."/>
            <person name="Iraola G."/>
            <person name="Ferres I."/>
            <person name="Bierque E."/>
            <person name="Girault D."/>
            <person name="Soupe-Gilbert M.-E."/>
            <person name="Picardeau M."/>
            <person name="Goarant C."/>
        </authorList>
    </citation>
    <scope>NUCLEOTIDE SEQUENCE [LARGE SCALE GENOMIC DNA]</scope>
    <source>
        <strain evidence="2">ATI7-C-A5</strain>
    </source>
</reference>
<dbReference type="OrthoDB" id="333076at2"/>
<sequence length="334" mass="37743">MTRITSDFNQARFRRDDRIGHYESWFVRGNHPSERRAVWIRYTIFSPKEKPENAIGELWAIYFDGEKNTHAVSKSEFPIDVCTFGYAPLSVKIGGSELSDSHLIGKAGNTKGEDNFFWDLKLSGGSAPLFLFPENLYEGNFPKAKVLVGNPLVRISGKLTLGGQEIRISDWTGSHNHNWGSKHTDRYAWGQVAGFDGESDSFLELATANLKIGPFWTPSITPIVLRFRGRDYKLNRPLKSFGRAEYGYFDWSFSASSEEIKLEGRIRAERGDFACLRYRNPPGGWKYCLNSKIADAELSLKRNEDASYLRLFSSGKAAFEILTDDASHGLEPEA</sequence>
<dbReference type="Proteomes" id="UP000232122">
    <property type="component" value="Unassembled WGS sequence"/>
</dbReference>
<accession>A0A2N0BCD3</accession>
<dbReference type="AlphaFoldDB" id="A0A2N0BFR4"/>
<gene>
    <name evidence="1" type="ORF">CH379_009660</name>
    <name evidence="2" type="ORF">CH379_03800</name>
</gene>